<dbReference type="RefSeq" id="WP_176607128.1">
    <property type="nucleotide sequence ID" value="NZ_BNBU01000001.1"/>
</dbReference>
<comment type="caution">
    <text evidence="1">The sequence shown here is derived from an EMBL/GenBank/DDBJ whole genome shotgun (WGS) entry which is preliminary data.</text>
</comment>
<keyword evidence="1" id="KW-0808">Transferase</keyword>
<evidence type="ECO:0000313" key="1">
    <source>
        <dbReference type="EMBL" id="NVK81800.1"/>
    </source>
</evidence>
<accession>A0A7Y7BA28</accession>
<dbReference type="AlphaFoldDB" id="A0A7Y7BA28"/>
<dbReference type="GO" id="GO:0016301">
    <property type="term" value="F:kinase activity"/>
    <property type="evidence" value="ECO:0007669"/>
    <property type="project" value="UniProtKB-KW"/>
</dbReference>
<organism evidence="1 2">
    <name type="scientific">Streptomyces morookaense</name>
    <name type="common">Streptoverticillium morookaense</name>
    <dbReference type="NCBI Taxonomy" id="1970"/>
    <lineage>
        <taxon>Bacteria</taxon>
        <taxon>Bacillati</taxon>
        <taxon>Actinomycetota</taxon>
        <taxon>Actinomycetes</taxon>
        <taxon>Kitasatosporales</taxon>
        <taxon>Streptomycetaceae</taxon>
        <taxon>Streptomyces</taxon>
    </lineage>
</organism>
<dbReference type="InterPro" id="IPR027417">
    <property type="entry name" value="P-loop_NTPase"/>
</dbReference>
<sequence length="193" mass="22300">MERVLIAGISGAGKTTMAGRLAACAGLPRHELDALHHGPNWQPREAFRSDIERFAASPRWVTEDQYTSKLGDLLLARADTYVWLDLPRRTVMFRVLRRSVSRALTRRELWNGNREGFRDWLDPEHPIRWAWAQHAAKRSRTRDRLRGRPHLTVIRLTSAREARAWLRAQEHAYRAEGRAPYDEQAGSLFGRNG</sequence>
<dbReference type="Proteomes" id="UP000587462">
    <property type="component" value="Unassembled WGS sequence"/>
</dbReference>
<keyword evidence="2" id="KW-1185">Reference proteome</keyword>
<proteinExistence type="predicted"/>
<gene>
    <name evidence="1" type="ORF">HG542_29750</name>
</gene>
<dbReference type="PANTHER" id="PTHR37816">
    <property type="entry name" value="YALI0E33011P"/>
    <property type="match status" value="1"/>
</dbReference>
<dbReference type="PANTHER" id="PTHR37816:SF1">
    <property type="entry name" value="TOXIN"/>
    <property type="match status" value="1"/>
</dbReference>
<dbReference type="SUPFAM" id="SSF52540">
    <property type="entry name" value="P-loop containing nucleoside triphosphate hydrolases"/>
    <property type="match status" value="1"/>
</dbReference>
<name>A0A7Y7BA28_STRMO</name>
<evidence type="ECO:0000313" key="2">
    <source>
        <dbReference type="Proteomes" id="UP000587462"/>
    </source>
</evidence>
<dbReference type="Gene3D" id="3.40.50.300">
    <property type="entry name" value="P-loop containing nucleotide triphosphate hydrolases"/>
    <property type="match status" value="1"/>
</dbReference>
<dbReference type="InterPro" id="IPR052922">
    <property type="entry name" value="Cytidylate_Kinase-2"/>
</dbReference>
<keyword evidence="1" id="KW-0418">Kinase</keyword>
<dbReference type="EMBL" id="JABBXF010000093">
    <property type="protein sequence ID" value="NVK81800.1"/>
    <property type="molecule type" value="Genomic_DNA"/>
</dbReference>
<reference evidence="1 2" key="1">
    <citation type="submission" date="2020-04" db="EMBL/GenBank/DDBJ databases">
        <title>Draft Genome Sequence of Streptomyces morookaense DSM 40503, an 8-azaguanine-producing strain.</title>
        <authorList>
            <person name="Qi J."/>
            <person name="Gao J.-M."/>
        </authorList>
    </citation>
    <scope>NUCLEOTIDE SEQUENCE [LARGE SCALE GENOMIC DNA]</scope>
    <source>
        <strain evidence="1 2">DSM 40503</strain>
    </source>
</reference>
<protein>
    <submittedName>
        <fullName evidence="1">Adenylate kinase</fullName>
    </submittedName>
</protein>